<comment type="caution">
    <text evidence="7">The sequence shown here is derived from an EMBL/GenBank/DDBJ whole genome shotgun (WGS) entry which is preliminary data.</text>
</comment>
<evidence type="ECO:0000256" key="5">
    <source>
        <dbReference type="ARBA" id="ARBA00022691"/>
    </source>
</evidence>
<evidence type="ECO:0000256" key="2">
    <source>
        <dbReference type="ARBA" id="ARBA00022552"/>
    </source>
</evidence>
<evidence type="ECO:0000256" key="4">
    <source>
        <dbReference type="ARBA" id="ARBA00022679"/>
    </source>
</evidence>
<reference evidence="7" key="1">
    <citation type="journal article" date="2014" name="Int. J. Syst. Evol. Microbiol.">
        <title>Complete genome sequence of Corynebacterium casei LMG S-19264T (=DSM 44701T), isolated from a smear-ripened cheese.</title>
        <authorList>
            <consortium name="US DOE Joint Genome Institute (JGI-PGF)"/>
            <person name="Walter F."/>
            <person name="Albersmeier A."/>
            <person name="Kalinowski J."/>
            <person name="Ruckert C."/>
        </authorList>
    </citation>
    <scope>NUCLEOTIDE SEQUENCE</scope>
    <source>
        <strain evidence="7">KCTC 32501</strain>
    </source>
</reference>
<keyword evidence="8" id="KW-1185">Reference proteome</keyword>
<dbReference type="EMBL" id="BMZG01000005">
    <property type="protein sequence ID" value="GHA72448.1"/>
    <property type="molecule type" value="Genomic_DNA"/>
</dbReference>
<dbReference type="Gene3D" id="1.10.150.170">
    <property type="entry name" value="Putative methyltransferase TM0872, insert domain"/>
    <property type="match status" value="1"/>
</dbReference>
<feature type="binding site" evidence="6">
    <location>
        <position position="60"/>
    </location>
    <ligand>
        <name>S-adenosyl-L-methionine</name>
        <dbReference type="ChEBI" id="CHEBI:59789"/>
    </ligand>
</feature>
<dbReference type="NCBIfam" id="TIGR00006">
    <property type="entry name" value="16S rRNA (cytosine(1402)-N(4))-methyltransferase RsmH"/>
    <property type="match status" value="1"/>
</dbReference>
<proteinExistence type="inferred from homology"/>
<dbReference type="GO" id="GO:0070475">
    <property type="term" value="P:rRNA base methylation"/>
    <property type="evidence" value="ECO:0007669"/>
    <property type="project" value="UniProtKB-UniRule"/>
</dbReference>
<evidence type="ECO:0000313" key="8">
    <source>
        <dbReference type="Proteomes" id="UP000614287"/>
    </source>
</evidence>
<feature type="binding site" evidence="6">
    <location>
        <begin position="40"/>
        <end position="42"/>
    </location>
    <ligand>
        <name>S-adenosyl-L-methionine</name>
        <dbReference type="ChEBI" id="CHEBI:59789"/>
    </ligand>
</feature>
<dbReference type="Pfam" id="PF01795">
    <property type="entry name" value="Methyltransf_5"/>
    <property type="match status" value="1"/>
</dbReference>
<name>A0A8J3CHD4_9BURK</name>
<keyword evidence="2 6" id="KW-0698">rRNA processing</keyword>
<keyword evidence="4 6" id="KW-0808">Transferase</keyword>
<comment type="catalytic activity">
    <reaction evidence="6">
        <text>cytidine(1402) in 16S rRNA + S-adenosyl-L-methionine = N(4)-methylcytidine(1402) in 16S rRNA + S-adenosyl-L-homocysteine + H(+)</text>
        <dbReference type="Rhea" id="RHEA:42928"/>
        <dbReference type="Rhea" id="RHEA-COMP:10286"/>
        <dbReference type="Rhea" id="RHEA-COMP:10287"/>
        <dbReference type="ChEBI" id="CHEBI:15378"/>
        <dbReference type="ChEBI" id="CHEBI:57856"/>
        <dbReference type="ChEBI" id="CHEBI:59789"/>
        <dbReference type="ChEBI" id="CHEBI:74506"/>
        <dbReference type="ChEBI" id="CHEBI:82748"/>
        <dbReference type="EC" id="2.1.1.199"/>
    </reaction>
</comment>
<dbReference type="RefSeq" id="WP_189492979.1">
    <property type="nucleotide sequence ID" value="NZ_BMZG01000005.1"/>
</dbReference>
<dbReference type="PANTHER" id="PTHR11265">
    <property type="entry name" value="S-ADENOSYL-METHYLTRANSFERASE MRAW"/>
    <property type="match status" value="1"/>
</dbReference>
<keyword evidence="5 6" id="KW-0949">S-adenosyl-L-methionine</keyword>
<dbReference type="SUPFAM" id="SSF53335">
    <property type="entry name" value="S-adenosyl-L-methionine-dependent methyltransferases"/>
    <property type="match status" value="1"/>
</dbReference>
<dbReference type="Proteomes" id="UP000614287">
    <property type="component" value="Unassembled WGS sequence"/>
</dbReference>
<dbReference type="InterPro" id="IPR002903">
    <property type="entry name" value="RsmH"/>
</dbReference>
<dbReference type="PIRSF" id="PIRSF004486">
    <property type="entry name" value="MraW"/>
    <property type="match status" value="1"/>
</dbReference>
<reference evidence="7" key="2">
    <citation type="submission" date="2020-09" db="EMBL/GenBank/DDBJ databases">
        <authorList>
            <person name="Sun Q."/>
            <person name="Kim S."/>
        </authorList>
    </citation>
    <scope>NUCLEOTIDE SEQUENCE</scope>
    <source>
        <strain evidence="7">KCTC 32501</strain>
    </source>
</reference>
<dbReference type="GO" id="GO:0005737">
    <property type="term" value="C:cytoplasm"/>
    <property type="evidence" value="ECO:0007669"/>
    <property type="project" value="UniProtKB-SubCell"/>
</dbReference>
<comment type="function">
    <text evidence="6">Specifically methylates the N4 position of cytidine in position 1402 (C1402) of 16S rRNA.</text>
</comment>
<dbReference type="PANTHER" id="PTHR11265:SF0">
    <property type="entry name" value="12S RRNA N4-METHYLCYTIDINE METHYLTRANSFERASE"/>
    <property type="match status" value="1"/>
</dbReference>
<evidence type="ECO:0000256" key="3">
    <source>
        <dbReference type="ARBA" id="ARBA00022603"/>
    </source>
</evidence>
<dbReference type="HAMAP" id="MF_01007">
    <property type="entry name" value="16SrRNA_methyltr_H"/>
    <property type="match status" value="1"/>
</dbReference>
<evidence type="ECO:0000313" key="7">
    <source>
        <dbReference type="EMBL" id="GHA72448.1"/>
    </source>
</evidence>
<keyword evidence="6" id="KW-0963">Cytoplasm</keyword>
<comment type="subcellular location">
    <subcellularLocation>
        <location evidence="6">Cytoplasm</location>
    </subcellularLocation>
</comment>
<dbReference type="InterPro" id="IPR029063">
    <property type="entry name" value="SAM-dependent_MTases_sf"/>
</dbReference>
<dbReference type="AlphaFoldDB" id="A0A8J3CHD4"/>
<comment type="similarity">
    <text evidence="1 6">Belongs to the methyltransferase superfamily. RsmH family.</text>
</comment>
<keyword evidence="3 6" id="KW-0489">Methyltransferase</keyword>
<organism evidence="7 8">
    <name type="scientific">Formosimonas limnophila</name>
    <dbReference type="NCBI Taxonomy" id="1384487"/>
    <lineage>
        <taxon>Bacteria</taxon>
        <taxon>Pseudomonadati</taxon>
        <taxon>Pseudomonadota</taxon>
        <taxon>Betaproteobacteria</taxon>
        <taxon>Burkholderiales</taxon>
        <taxon>Burkholderiaceae</taxon>
        <taxon>Formosimonas</taxon>
    </lineage>
</organism>
<feature type="binding site" evidence="6">
    <location>
        <position position="111"/>
    </location>
    <ligand>
        <name>S-adenosyl-L-methionine</name>
        <dbReference type="ChEBI" id="CHEBI:59789"/>
    </ligand>
</feature>
<dbReference type="EC" id="2.1.1.199" evidence="6"/>
<dbReference type="SUPFAM" id="SSF81799">
    <property type="entry name" value="Putative methyltransferase TM0872, insert domain"/>
    <property type="match status" value="1"/>
</dbReference>
<evidence type="ECO:0000256" key="1">
    <source>
        <dbReference type="ARBA" id="ARBA00010396"/>
    </source>
</evidence>
<dbReference type="GO" id="GO:0071424">
    <property type="term" value="F:rRNA (cytosine-N4-)-methyltransferase activity"/>
    <property type="evidence" value="ECO:0007669"/>
    <property type="project" value="UniProtKB-UniRule"/>
</dbReference>
<evidence type="ECO:0000256" key="6">
    <source>
        <dbReference type="HAMAP-Rule" id="MF_01007"/>
    </source>
</evidence>
<sequence>MSASDVTEVHTHVTVMLHEAVDGLNIRPEGVYVDGTFGRGGHARLILSRLYDRGQLWVFDKDPRAVAVAKALAAQDARVHVVHDSFTSVSEHLTAGSVDGVLLDLGVSSPQIDDAQRGFSFRFDGPLDMRMDDTRGVSAAEWLRTVDEKELARVIREYGEERYANGVARAIVQRRAIEPFERTADLANVVAGAVRGYEKGQNPATRTFQAIRIAVNRELSDVAEVLEAALSVLKQFGRLSVISFHSLEDRLVKQFIAKYAKQDPRLAKLPLREDQLPVLALKDLGKQKPSQNEVETNPRARSAMLRVAEKRI</sequence>
<feature type="binding site" evidence="6">
    <location>
        <position position="104"/>
    </location>
    <ligand>
        <name>S-adenosyl-L-methionine</name>
        <dbReference type="ChEBI" id="CHEBI:59789"/>
    </ligand>
</feature>
<protein>
    <recommendedName>
        <fullName evidence="6">Ribosomal RNA small subunit methyltransferase H</fullName>
        <ecNumber evidence="6">2.1.1.199</ecNumber>
    </recommendedName>
    <alternativeName>
        <fullName evidence="6">16S rRNA m(4)C1402 methyltransferase</fullName>
    </alternativeName>
    <alternativeName>
        <fullName evidence="6">rRNA (cytosine-N(4)-)-methyltransferase RsmH</fullName>
    </alternativeName>
</protein>
<dbReference type="Gene3D" id="3.40.50.150">
    <property type="entry name" value="Vaccinia Virus protein VP39"/>
    <property type="match status" value="1"/>
</dbReference>
<feature type="binding site" evidence="6">
    <location>
        <position position="86"/>
    </location>
    <ligand>
        <name>S-adenosyl-L-methionine</name>
        <dbReference type="ChEBI" id="CHEBI:59789"/>
    </ligand>
</feature>
<gene>
    <name evidence="6 7" type="primary">rsmH</name>
    <name evidence="7" type="ORF">GCM10009007_11800</name>
</gene>
<accession>A0A8J3CHD4</accession>
<dbReference type="InterPro" id="IPR023397">
    <property type="entry name" value="SAM-dep_MeTrfase_MraW_recog"/>
</dbReference>